<reference evidence="1" key="1">
    <citation type="submission" date="2022-10" db="EMBL/GenBank/DDBJ databases">
        <title>Description of Fervidibacillus gen. nov. in the family Fervidibacillaceae fam. nov. with two species, Fervidibacillus albus sp. nov., and Fervidibacillus halotolerans sp. nov., isolated from tidal flat sediments.</title>
        <authorList>
            <person name="Kwon K.K."/>
            <person name="Yang S.-H."/>
        </authorList>
    </citation>
    <scope>NUCLEOTIDE SEQUENCE</scope>
    <source>
        <strain evidence="1">JCM 19140</strain>
    </source>
</reference>
<gene>
    <name evidence="1" type="ORF">OEV98_06760</name>
</gene>
<dbReference type="Pfam" id="PF13668">
    <property type="entry name" value="Ferritin_2"/>
    <property type="match status" value="1"/>
</dbReference>
<dbReference type="Gene3D" id="1.20.5.420">
    <property type="entry name" value="Immunoglobulin FC, subunit C"/>
    <property type="match status" value="1"/>
</dbReference>
<dbReference type="RefSeq" id="WP_263072461.1">
    <property type="nucleotide sequence ID" value="NZ_JAOUSF010000002.1"/>
</dbReference>
<dbReference type="EMBL" id="JAOUSF010000002">
    <property type="protein sequence ID" value="MCU9613252.1"/>
    <property type="molecule type" value="Genomic_DNA"/>
</dbReference>
<dbReference type="SUPFAM" id="SSF47240">
    <property type="entry name" value="Ferritin-like"/>
    <property type="match status" value="1"/>
</dbReference>
<organism evidence="1 2">
    <name type="scientific">Perspicuibacillus lycopersici</name>
    <dbReference type="NCBI Taxonomy" id="1325689"/>
    <lineage>
        <taxon>Bacteria</taxon>
        <taxon>Bacillati</taxon>
        <taxon>Bacillota</taxon>
        <taxon>Bacilli</taxon>
        <taxon>Bacillales</taxon>
        <taxon>Bacillaceae</taxon>
        <taxon>Perspicuibacillus</taxon>
    </lineage>
</organism>
<dbReference type="CDD" id="cd00657">
    <property type="entry name" value="Ferritin_like"/>
    <property type="match status" value="1"/>
</dbReference>
<proteinExistence type="predicted"/>
<keyword evidence="2" id="KW-1185">Reference proteome</keyword>
<accession>A0AAE3IRU3</accession>
<name>A0AAE3IRU3_9BACI</name>
<dbReference type="Proteomes" id="UP001209318">
    <property type="component" value="Unassembled WGS sequence"/>
</dbReference>
<dbReference type="InterPro" id="IPR009078">
    <property type="entry name" value="Ferritin-like_SF"/>
</dbReference>
<evidence type="ECO:0000313" key="2">
    <source>
        <dbReference type="Proteomes" id="UP001209318"/>
    </source>
</evidence>
<comment type="caution">
    <text evidence="1">The sequence shown here is derived from an EMBL/GenBank/DDBJ whole genome shotgun (WGS) entry which is preliminary data.</text>
</comment>
<dbReference type="Gene3D" id="1.20.120.660">
    <property type="entry name" value="IL-4 antagonist (De novo design) like domain"/>
    <property type="match status" value="1"/>
</dbReference>
<protein>
    <submittedName>
        <fullName evidence="1">Ferritin-like domain-containing protein</fullName>
    </submittedName>
</protein>
<dbReference type="AlphaFoldDB" id="A0AAE3IRU3"/>
<evidence type="ECO:0000313" key="1">
    <source>
        <dbReference type="EMBL" id="MCU9613252.1"/>
    </source>
</evidence>
<sequence length="146" mass="17330">MSYYFYTNHPYFRQSDQSLITDIETATQEEFQAITCYEKLARMAPKEVRNQILEIREDERKHLQVFQSIYSHLTGRQPSQPTQVICANSYREGLIAAFKDEQNSVDFYLEIADRAQDRAIREAFQRAALDEQNHAVWFSFFLMSQR</sequence>